<feature type="compositionally biased region" description="Basic and acidic residues" evidence="1">
    <location>
        <begin position="1"/>
        <end position="17"/>
    </location>
</feature>
<feature type="region of interest" description="Disordered" evidence="1">
    <location>
        <begin position="1"/>
        <end position="43"/>
    </location>
</feature>
<protein>
    <submittedName>
        <fullName evidence="2">(rape) hypothetical protein</fullName>
    </submittedName>
</protein>
<dbReference type="EMBL" id="HG994363">
    <property type="protein sequence ID" value="CAF2043673.1"/>
    <property type="molecule type" value="Genomic_DNA"/>
</dbReference>
<evidence type="ECO:0000313" key="2">
    <source>
        <dbReference type="EMBL" id="CAF2043673.1"/>
    </source>
</evidence>
<reference evidence="2" key="1">
    <citation type="submission" date="2021-01" db="EMBL/GenBank/DDBJ databases">
        <authorList>
            <consortium name="Genoscope - CEA"/>
            <person name="William W."/>
        </authorList>
    </citation>
    <scope>NUCLEOTIDE SEQUENCE</scope>
</reference>
<organism evidence="2">
    <name type="scientific">Brassica napus</name>
    <name type="common">Rape</name>
    <dbReference type="NCBI Taxonomy" id="3708"/>
    <lineage>
        <taxon>Eukaryota</taxon>
        <taxon>Viridiplantae</taxon>
        <taxon>Streptophyta</taxon>
        <taxon>Embryophyta</taxon>
        <taxon>Tracheophyta</taxon>
        <taxon>Spermatophyta</taxon>
        <taxon>Magnoliopsida</taxon>
        <taxon>eudicotyledons</taxon>
        <taxon>Gunneridae</taxon>
        <taxon>Pentapetalae</taxon>
        <taxon>rosids</taxon>
        <taxon>malvids</taxon>
        <taxon>Brassicales</taxon>
        <taxon>Brassicaceae</taxon>
        <taxon>Brassiceae</taxon>
        <taxon>Brassica</taxon>
    </lineage>
</organism>
<feature type="non-terminal residue" evidence="2">
    <location>
        <position position="1"/>
    </location>
</feature>
<dbReference type="Proteomes" id="UP001295469">
    <property type="component" value="Chromosome A09"/>
</dbReference>
<evidence type="ECO:0000256" key="1">
    <source>
        <dbReference type="SAM" id="MobiDB-lite"/>
    </source>
</evidence>
<proteinExistence type="predicted"/>
<name>A0A816P3S0_BRANA</name>
<accession>A0A816P3S0</accession>
<gene>
    <name evidence="2" type="ORF">DARMORV10_A09P31440.1</name>
</gene>
<dbReference type="AlphaFoldDB" id="A0A816P3S0"/>
<sequence length="43" mass="4841">RREADGGRDSSRSDAERSNPFADRFGPCRCLNRGLQHMPHGMP</sequence>